<dbReference type="InterPro" id="IPR015915">
    <property type="entry name" value="Kelch-typ_b-propeller"/>
</dbReference>
<organism evidence="1 2">
    <name type="scientific">Reticulomyxa filosa</name>
    <dbReference type="NCBI Taxonomy" id="46433"/>
    <lineage>
        <taxon>Eukaryota</taxon>
        <taxon>Sar</taxon>
        <taxon>Rhizaria</taxon>
        <taxon>Retaria</taxon>
        <taxon>Foraminifera</taxon>
        <taxon>Monothalamids</taxon>
        <taxon>Reticulomyxidae</taxon>
        <taxon>Reticulomyxa</taxon>
    </lineage>
</organism>
<sequence>SDSKSKNQSFNTWIRHNQDSSIGKLENNLIGVRGLIGGKNNDLLFITYCPENIEVIDLKTMKSLNGIKNTIMPTKEHKFGASYHCFVPLTINNEKMINHFIFFCYNTGLLIKYDEQNKIFNYEKLPICHSLDDFNMYSFVYIYDYIFLFGGADSEWRKTKLVCKYSMKDKTWNQCKLTLPMEVFASFAIFSGDDTNVHVIGGFDAKDEEQKMHVSVNVEELFEKSELLKMPEI</sequence>
<dbReference type="AlphaFoldDB" id="X6LPC0"/>
<comment type="caution">
    <text evidence="1">The sequence shown here is derived from an EMBL/GenBank/DDBJ whole genome shotgun (WGS) entry which is preliminary data.</text>
</comment>
<dbReference type="SUPFAM" id="SSF50965">
    <property type="entry name" value="Galactose oxidase, central domain"/>
    <property type="match status" value="1"/>
</dbReference>
<dbReference type="Gene3D" id="2.120.10.80">
    <property type="entry name" value="Kelch-type beta propeller"/>
    <property type="match status" value="1"/>
</dbReference>
<proteinExistence type="predicted"/>
<protein>
    <recommendedName>
        <fullName evidence="3">Kelch motif family protein</fullName>
    </recommendedName>
</protein>
<evidence type="ECO:0000313" key="1">
    <source>
        <dbReference type="EMBL" id="ETO03449.1"/>
    </source>
</evidence>
<feature type="non-terminal residue" evidence="1">
    <location>
        <position position="1"/>
    </location>
</feature>
<keyword evidence="2" id="KW-1185">Reference proteome</keyword>
<dbReference type="Proteomes" id="UP000023152">
    <property type="component" value="Unassembled WGS sequence"/>
</dbReference>
<name>X6LPC0_RETFI</name>
<evidence type="ECO:0000313" key="2">
    <source>
        <dbReference type="Proteomes" id="UP000023152"/>
    </source>
</evidence>
<dbReference type="EMBL" id="ASPP01033275">
    <property type="protein sequence ID" value="ETO03449.1"/>
    <property type="molecule type" value="Genomic_DNA"/>
</dbReference>
<accession>X6LPC0</accession>
<evidence type="ECO:0008006" key="3">
    <source>
        <dbReference type="Google" id="ProtNLM"/>
    </source>
</evidence>
<dbReference type="InterPro" id="IPR011043">
    <property type="entry name" value="Gal_Oxase/kelch_b-propeller"/>
</dbReference>
<reference evidence="1 2" key="1">
    <citation type="journal article" date="2013" name="Curr. Biol.">
        <title>The Genome of the Foraminiferan Reticulomyxa filosa.</title>
        <authorList>
            <person name="Glockner G."/>
            <person name="Hulsmann N."/>
            <person name="Schleicher M."/>
            <person name="Noegel A.A."/>
            <person name="Eichinger L."/>
            <person name="Gallinger C."/>
            <person name="Pawlowski J."/>
            <person name="Sierra R."/>
            <person name="Euteneuer U."/>
            <person name="Pillet L."/>
            <person name="Moustafa A."/>
            <person name="Platzer M."/>
            <person name="Groth M."/>
            <person name="Szafranski K."/>
            <person name="Schliwa M."/>
        </authorList>
    </citation>
    <scope>NUCLEOTIDE SEQUENCE [LARGE SCALE GENOMIC DNA]</scope>
</reference>
<gene>
    <name evidence="1" type="ORF">RFI_33958</name>
</gene>